<dbReference type="Proteomes" id="UP001140091">
    <property type="component" value="Unassembled WGS sequence"/>
</dbReference>
<dbReference type="AlphaFoldDB" id="A0A9W8IVG6"/>
<gene>
    <name evidence="1" type="ORF">H1R20_g13649</name>
</gene>
<reference evidence="1" key="1">
    <citation type="submission" date="2022-06" db="EMBL/GenBank/DDBJ databases">
        <title>Genome Sequence of Candolleomyces eurysporus.</title>
        <authorList>
            <person name="Buettner E."/>
        </authorList>
    </citation>
    <scope>NUCLEOTIDE SEQUENCE</scope>
    <source>
        <strain evidence="1">VTCC 930004</strain>
    </source>
</reference>
<organism evidence="1 2">
    <name type="scientific">Candolleomyces eurysporus</name>
    <dbReference type="NCBI Taxonomy" id="2828524"/>
    <lineage>
        <taxon>Eukaryota</taxon>
        <taxon>Fungi</taxon>
        <taxon>Dikarya</taxon>
        <taxon>Basidiomycota</taxon>
        <taxon>Agaricomycotina</taxon>
        <taxon>Agaricomycetes</taxon>
        <taxon>Agaricomycetidae</taxon>
        <taxon>Agaricales</taxon>
        <taxon>Agaricineae</taxon>
        <taxon>Psathyrellaceae</taxon>
        <taxon>Candolleomyces</taxon>
    </lineage>
</organism>
<proteinExistence type="predicted"/>
<name>A0A9W8IVG6_9AGAR</name>
<dbReference type="EMBL" id="JANBPK010001336">
    <property type="protein sequence ID" value="KAJ2923445.1"/>
    <property type="molecule type" value="Genomic_DNA"/>
</dbReference>
<dbReference type="OrthoDB" id="3215311at2759"/>
<keyword evidence="2" id="KW-1185">Reference proteome</keyword>
<protein>
    <submittedName>
        <fullName evidence="1">Uncharacterized protein</fullName>
    </submittedName>
</protein>
<evidence type="ECO:0000313" key="2">
    <source>
        <dbReference type="Proteomes" id="UP001140091"/>
    </source>
</evidence>
<sequence length="283" mass="31965">MKYGHLLKDCKIADAQHQEGIKVFKSLPLETLVPVIRKAVDDKIRAVGGSEVWAGLSKEEQEKYDDEAMGEVCKKLGAEAWASFSQDEKERAGMFIWAGCCMHKELNSVKGGARALVEYWKDSDGPGPVKLINRDTTKAAAVGGSVVEEWAEETSEGGAVKLTSLAGGVFRHKDDKKGQQDTYRMFFERKLGYIVTFPDTSNTRFQSHCNAAAELIVYWELFKEFLLFVRDKKSTRNFNHMEHNVYKGLRDPATHTELCVLAIYSEVLSKQYMKLVRPGKEKR</sequence>
<feature type="non-terminal residue" evidence="1">
    <location>
        <position position="283"/>
    </location>
</feature>
<accession>A0A9W8IVG6</accession>
<comment type="caution">
    <text evidence="1">The sequence shown here is derived from an EMBL/GenBank/DDBJ whole genome shotgun (WGS) entry which is preliminary data.</text>
</comment>
<evidence type="ECO:0000313" key="1">
    <source>
        <dbReference type="EMBL" id="KAJ2923445.1"/>
    </source>
</evidence>